<name>A0A9W8HPQ8_9FUNG</name>
<evidence type="ECO:0000256" key="3">
    <source>
        <dbReference type="SAM" id="Phobius"/>
    </source>
</evidence>
<dbReference type="PANTHER" id="PTHR28023">
    <property type="entry name" value="UPF0357 PROTEIN YCL012C"/>
    <property type="match status" value="1"/>
</dbReference>
<dbReference type="EMBL" id="JANBUO010001847">
    <property type="protein sequence ID" value="KAJ2796613.1"/>
    <property type="molecule type" value="Genomic_DNA"/>
</dbReference>
<proteinExistence type="inferred from homology"/>
<keyword evidence="5" id="KW-1185">Reference proteome</keyword>
<dbReference type="InterPro" id="IPR018559">
    <property type="entry name" value="DUF2015"/>
</dbReference>
<evidence type="ECO:0000313" key="5">
    <source>
        <dbReference type="Proteomes" id="UP001140094"/>
    </source>
</evidence>
<evidence type="ECO:0000256" key="2">
    <source>
        <dbReference type="ARBA" id="ARBA00022729"/>
    </source>
</evidence>
<dbReference type="Pfam" id="PF09435">
    <property type="entry name" value="DUF2015"/>
    <property type="match status" value="1"/>
</dbReference>
<dbReference type="OrthoDB" id="447314at2759"/>
<keyword evidence="3" id="KW-0472">Membrane</keyword>
<evidence type="ECO:0000256" key="1">
    <source>
        <dbReference type="ARBA" id="ARBA00008325"/>
    </source>
</evidence>
<keyword evidence="3" id="KW-1133">Transmembrane helix</keyword>
<feature type="transmembrane region" description="Helical" evidence="3">
    <location>
        <begin position="13"/>
        <end position="34"/>
    </location>
</feature>
<reference evidence="4" key="1">
    <citation type="submission" date="2022-07" db="EMBL/GenBank/DDBJ databases">
        <title>Phylogenomic reconstructions and comparative analyses of Kickxellomycotina fungi.</title>
        <authorList>
            <person name="Reynolds N.K."/>
            <person name="Stajich J.E."/>
            <person name="Barry K."/>
            <person name="Grigoriev I.V."/>
            <person name="Crous P."/>
            <person name="Smith M.E."/>
        </authorList>
    </citation>
    <scope>NUCLEOTIDE SEQUENCE</scope>
    <source>
        <strain evidence="4">NRRL 1565</strain>
    </source>
</reference>
<dbReference type="PANTHER" id="PTHR28023:SF1">
    <property type="entry name" value="UPF0357 PROTEIN YCL012C"/>
    <property type="match status" value="1"/>
</dbReference>
<protein>
    <submittedName>
        <fullName evidence="4">Uncharacterized protein</fullName>
    </submittedName>
</protein>
<feature type="non-terminal residue" evidence="4">
    <location>
        <position position="1"/>
    </location>
</feature>
<dbReference type="Proteomes" id="UP001140094">
    <property type="component" value="Unassembled WGS sequence"/>
</dbReference>
<evidence type="ECO:0000313" key="4">
    <source>
        <dbReference type="EMBL" id="KAJ2796613.1"/>
    </source>
</evidence>
<keyword evidence="2" id="KW-0732">Signal</keyword>
<comment type="caution">
    <text evidence="4">The sequence shown here is derived from an EMBL/GenBank/DDBJ whole genome shotgun (WGS) entry which is preliminary data.</text>
</comment>
<sequence>LTLRALFGAIMDYIFWGFVGLTIVGLWYVFGLFFRRSFVRARLARFRSSGLPFFNEQSSEGGLGAFINDYRAGLSSRNFDISGNIAAGDSRPGLDSDEVRRIMETQGVSFDKARLIRQQQLMKSNHIDPSTGVPLDPKAVTFAGIS</sequence>
<comment type="similarity">
    <text evidence="1">Belongs to the UPF0357 family.</text>
</comment>
<organism evidence="4 5">
    <name type="scientific">Coemansia guatemalensis</name>
    <dbReference type="NCBI Taxonomy" id="2761395"/>
    <lineage>
        <taxon>Eukaryota</taxon>
        <taxon>Fungi</taxon>
        <taxon>Fungi incertae sedis</taxon>
        <taxon>Zoopagomycota</taxon>
        <taxon>Kickxellomycotina</taxon>
        <taxon>Kickxellomycetes</taxon>
        <taxon>Kickxellales</taxon>
        <taxon>Kickxellaceae</taxon>
        <taxon>Coemansia</taxon>
    </lineage>
</organism>
<accession>A0A9W8HPQ8</accession>
<keyword evidence="3" id="KW-0812">Transmembrane</keyword>
<gene>
    <name evidence="4" type="ORF">H4R20_005472</name>
</gene>
<dbReference type="AlphaFoldDB" id="A0A9W8HPQ8"/>